<keyword evidence="3" id="KW-1185">Reference proteome</keyword>
<dbReference type="Pfam" id="PF07963">
    <property type="entry name" value="N_methyl"/>
    <property type="match status" value="1"/>
</dbReference>
<keyword evidence="1" id="KW-1133">Transmembrane helix</keyword>
<dbReference type="Proteomes" id="UP000184268">
    <property type="component" value="Unassembled WGS sequence"/>
</dbReference>
<dbReference type="AlphaFoldDB" id="A0A1M5Y1C9"/>
<evidence type="ECO:0000313" key="3">
    <source>
        <dbReference type="Proteomes" id="UP000184268"/>
    </source>
</evidence>
<keyword evidence="1" id="KW-0472">Membrane</keyword>
<gene>
    <name evidence="2" type="ORF">SAMN02745129_3879</name>
</gene>
<keyword evidence="1" id="KW-0812">Transmembrane</keyword>
<dbReference type="RefSeq" id="WP_143165760.1">
    <property type="nucleotide sequence ID" value="NZ_FQXG01000006.1"/>
</dbReference>
<dbReference type="OrthoDB" id="9788802at2"/>
<organism evidence="2 3">
    <name type="scientific">Ferrimonas marina</name>
    <dbReference type="NCBI Taxonomy" id="299255"/>
    <lineage>
        <taxon>Bacteria</taxon>
        <taxon>Pseudomonadati</taxon>
        <taxon>Pseudomonadota</taxon>
        <taxon>Gammaproteobacteria</taxon>
        <taxon>Alteromonadales</taxon>
        <taxon>Ferrimonadaceae</taxon>
        <taxon>Ferrimonas</taxon>
    </lineage>
</organism>
<dbReference type="STRING" id="299255.SAMN02745129_3879"/>
<feature type="transmembrane region" description="Helical" evidence="1">
    <location>
        <begin position="12"/>
        <end position="39"/>
    </location>
</feature>
<reference evidence="3" key="1">
    <citation type="submission" date="2016-11" db="EMBL/GenBank/DDBJ databases">
        <authorList>
            <person name="Varghese N."/>
            <person name="Submissions S."/>
        </authorList>
    </citation>
    <scope>NUCLEOTIDE SEQUENCE [LARGE SCALE GENOMIC DNA]</scope>
    <source>
        <strain evidence="3">DSM 16917</strain>
    </source>
</reference>
<proteinExistence type="predicted"/>
<dbReference type="InterPro" id="IPR012902">
    <property type="entry name" value="N_methyl_site"/>
</dbReference>
<evidence type="ECO:0000256" key="1">
    <source>
        <dbReference type="SAM" id="Phobius"/>
    </source>
</evidence>
<protein>
    <submittedName>
        <fullName evidence="2">MSHA biogenesis protein MshO</fullName>
    </submittedName>
</protein>
<accession>A0A1M5Y1C9</accession>
<name>A0A1M5Y1C9_9GAMM</name>
<dbReference type="EMBL" id="FQXG01000006">
    <property type="protein sequence ID" value="SHI05624.1"/>
    <property type="molecule type" value="Genomic_DNA"/>
</dbReference>
<evidence type="ECO:0000313" key="2">
    <source>
        <dbReference type="EMBL" id="SHI05624.1"/>
    </source>
</evidence>
<sequence length="252" mass="27645">MRRYGPLRRRMLGLTLVEMVVTLVVMSVLAIGVTGFLTYGTRIYVEGHTWQQHLSSIRFASQRLSRELQHALPGTVEISGGCIAFRPVVAANRYLGLNQDELRGYPPQCWAGSDCTDCGGCTDLTLALLEGYRPHLAQLDQLDVSAGEATLAFSPSLPPLSQTEGQRYFLLDEAVTWCQVGESLERNGVLMGEGLINDLAVCNAEGADSSQCPFVMTAPGQTQNALVRTQWWVTDGDVSQRFSQEVQLVHVP</sequence>